<dbReference type="EMBL" id="CP147404">
    <property type="protein sequence ID" value="WXB93899.1"/>
    <property type="molecule type" value="Genomic_DNA"/>
</dbReference>
<feature type="region of interest" description="Disordered" evidence="1">
    <location>
        <begin position="1"/>
        <end position="39"/>
    </location>
</feature>
<evidence type="ECO:0000313" key="3">
    <source>
        <dbReference type="Proteomes" id="UP001387364"/>
    </source>
</evidence>
<keyword evidence="3" id="KW-1185">Reference proteome</keyword>
<gene>
    <name evidence="2" type="ORF">WDJ61_04520</name>
</gene>
<protein>
    <submittedName>
        <fullName evidence="2">3-methyladenine DNA glycosylase</fullName>
    </submittedName>
</protein>
<dbReference type="RefSeq" id="WP_338753443.1">
    <property type="nucleotide sequence ID" value="NZ_CP147404.1"/>
</dbReference>
<dbReference type="Proteomes" id="UP001387364">
    <property type="component" value="Chromosome"/>
</dbReference>
<proteinExistence type="predicted"/>
<evidence type="ECO:0000313" key="2">
    <source>
        <dbReference type="EMBL" id="WXB93899.1"/>
    </source>
</evidence>
<name>A0ABZ2N8Z1_9BACI</name>
<sequence>MKKDEQRQEEENLSLEQKEKIEQGIDIEPQREPEKPNQM</sequence>
<accession>A0ABZ2N8Z1</accession>
<reference evidence="2 3" key="1">
    <citation type="submission" date="2024-02" db="EMBL/GenBank/DDBJ databases">
        <title>Seven novel Bacillus-like species.</title>
        <authorList>
            <person name="Liu G."/>
        </authorList>
    </citation>
    <scope>NUCLEOTIDE SEQUENCE [LARGE SCALE GENOMIC DNA]</scope>
    <source>
        <strain evidence="2 3">FJAT-52991</strain>
    </source>
</reference>
<evidence type="ECO:0000256" key="1">
    <source>
        <dbReference type="SAM" id="MobiDB-lite"/>
    </source>
</evidence>
<organism evidence="2 3">
    <name type="scientific">Bacillus kandeliae</name>
    <dbReference type="NCBI Taxonomy" id="3129297"/>
    <lineage>
        <taxon>Bacteria</taxon>
        <taxon>Bacillati</taxon>
        <taxon>Bacillota</taxon>
        <taxon>Bacilli</taxon>
        <taxon>Bacillales</taxon>
        <taxon>Bacillaceae</taxon>
        <taxon>Bacillus</taxon>
    </lineage>
</organism>